<evidence type="ECO:0000256" key="1">
    <source>
        <dbReference type="ARBA" id="ARBA00009884"/>
    </source>
</evidence>
<feature type="compositionally biased region" description="Gly residues" evidence="2">
    <location>
        <begin position="693"/>
        <end position="720"/>
    </location>
</feature>
<dbReference type="InterPro" id="IPR036045">
    <property type="entry name" value="Sec1-like_sf"/>
</dbReference>
<feature type="region of interest" description="Disordered" evidence="2">
    <location>
        <begin position="683"/>
        <end position="720"/>
    </location>
</feature>
<dbReference type="SUPFAM" id="SSF56815">
    <property type="entry name" value="Sec1/munc18-like (SM) proteins"/>
    <property type="match status" value="1"/>
</dbReference>
<protein>
    <recommendedName>
        <fullName evidence="5">SLY1 protein</fullName>
    </recommendedName>
</protein>
<evidence type="ECO:0008006" key="5">
    <source>
        <dbReference type="Google" id="ProtNLM"/>
    </source>
</evidence>
<sequence>MGGNQTNRGERGKEALRPTSTGACSLTTEGYVTNATSTVQRSDAAMAHLASLSISPAMTRPSLLHAQTHALLTLLNLNNPPPAAPATAAGPFPRPSSPGTPFDDGAQRPLVWKVLILDDASQDVLATTLRVQDLREQGVTLHMQLHSARPPLADVPAVYFVSPTLANIRRIAEDLSPPLYASYYLAFTSSLPRSLLEELASLILSNDPSGQTGQLIASVTDQFLDFVVPSPNMFSLLPRRELKQDPDGTAGKGKKGKDAKEEWVEGRASYVVLNDPRATEVDIEEEVGRIAKGLFSVVTTMNMTPIIRCPRGNAAEMVARRLDAKLRDHIASTSSRNARDAYSVDALQRPLLAIMDRNIDLIPMLSHSWTYQALVSDVLDMKLNRVTVSSPENGRLTKKSYDIDSKDFFWAKNAGNPFPAVAEDIDTDLSKYKTDAAEITRSTGISDVNDVSQIDFTSNTANLKTAITALPELTARKQILDTHMNIATALLQSIKERGLDNLFQIEETAGKQTKATILSVLNGATDEPGQTASPSPLDQLRLVIIYFLSTQDGALSKEDLKELESVLKEHGADTRALEYVKKVRDIHRMSTLAVQPAVAAQSQSGGGGEWTRGFSALGNRITDRLREGGIPTVGLDNLISGVKSFLPARKDLTLTRLVEALMDPASASSQALQDTDDYLFFDPKTSRARPGHAGAGAGGGGGAGGAGGGGAGGGAGGPGGGRSQFSEGVVFVVGGGGYVEYGNLMDWANRSGGGGGRDGGGGGGGGGAGGVGAGGAGAQGVTGQGGRKVTYGSTEILNPEKFLKSLEELGSV</sequence>
<feature type="region of interest" description="Disordered" evidence="2">
    <location>
        <begin position="82"/>
        <end position="103"/>
    </location>
</feature>
<evidence type="ECO:0000313" key="3">
    <source>
        <dbReference type="EMBL" id="OXG18451.1"/>
    </source>
</evidence>
<dbReference type="Proteomes" id="UP000199727">
    <property type="component" value="Unassembled WGS sequence"/>
</dbReference>
<dbReference type="InterPro" id="IPR001619">
    <property type="entry name" value="Sec1-like"/>
</dbReference>
<name>A0A854Q884_CRYNE</name>
<dbReference type="Pfam" id="PF00995">
    <property type="entry name" value="Sec1"/>
    <property type="match status" value="1"/>
</dbReference>
<reference evidence="3 4" key="1">
    <citation type="submission" date="2017-06" db="EMBL/GenBank/DDBJ databases">
        <title>Global population genomics of the pathogenic fungus Cryptococcus neoformans var. grubii.</title>
        <authorList>
            <person name="Cuomo C."/>
            <person name="Litvintseva A."/>
            <person name="Chen Y."/>
            <person name="Young S."/>
            <person name="Zeng Q."/>
            <person name="Chapman S."/>
            <person name="Gujja S."/>
            <person name="Saif S."/>
            <person name="Birren B."/>
        </authorList>
    </citation>
    <scope>NUCLEOTIDE SEQUENCE [LARGE SCALE GENOMIC DNA]</scope>
    <source>
        <strain evidence="3 4">Tu259-1</strain>
    </source>
</reference>
<dbReference type="Gene3D" id="3.40.50.1910">
    <property type="match status" value="1"/>
</dbReference>
<dbReference type="PANTHER" id="PTHR11679">
    <property type="entry name" value="VESICLE PROTEIN SORTING-ASSOCIATED"/>
    <property type="match status" value="1"/>
</dbReference>
<comment type="caution">
    <text evidence="3">The sequence shown here is derived from an EMBL/GenBank/DDBJ whole genome shotgun (WGS) entry which is preliminary data.</text>
</comment>
<dbReference type="Gene3D" id="3.90.830.10">
    <property type="entry name" value="Syntaxin Binding Protein 1, Chain A, domain 2"/>
    <property type="match status" value="1"/>
</dbReference>
<dbReference type="AlphaFoldDB" id="A0A854Q884"/>
<feature type="region of interest" description="Disordered" evidence="2">
    <location>
        <begin position="240"/>
        <end position="260"/>
    </location>
</feature>
<feature type="region of interest" description="Disordered" evidence="2">
    <location>
        <begin position="756"/>
        <end position="787"/>
    </location>
</feature>
<dbReference type="InterPro" id="IPR027482">
    <property type="entry name" value="Sec1-like_dom2"/>
</dbReference>
<comment type="similarity">
    <text evidence="1">Belongs to the STXBP/unc-18/SEC1 family.</text>
</comment>
<accession>A0A854Q884</accession>
<feature type="compositionally biased region" description="Gly residues" evidence="2">
    <location>
        <begin position="756"/>
        <end position="786"/>
    </location>
</feature>
<dbReference type="GO" id="GO:0016192">
    <property type="term" value="P:vesicle-mediated transport"/>
    <property type="evidence" value="ECO:0007669"/>
    <property type="project" value="InterPro"/>
</dbReference>
<dbReference type="EMBL" id="AMKT01000056">
    <property type="protein sequence ID" value="OXG18451.1"/>
    <property type="molecule type" value="Genomic_DNA"/>
</dbReference>
<gene>
    <name evidence="3" type="ORF">C361_04576</name>
</gene>
<dbReference type="Gene3D" id="3.40.50.2060">
    <property type="match status" value="1"/>
</dbReference>
<evidence type="ECO:0000313" key="4">
    <source>
        <dbReference type="Proteomes" id="UP000199727"/>
    </source>
</evidence>
<dbReference type="Gene3D" id="1.25.40.60">
    <property type="match status" value="1"/>
</dbReference>
<feature type="region of interest" description="Disordered" evidence="2">
    <location>
        <begin position="1"/>
        <end position="25"/>
    </location>
</feature>
<organism evidence="3 4">
    <name type="scientific">Cryptococcus neoformans Tu259-1</name>
    <dbReference type="NCBI Taxonomy" id="1230072"/>
    <lineage>
        <taxon>Eukaryota</taxon>
        <taxon>Fungi</taxon>
        <taxon>Dikarya</taxon>
        <taxon>Basidiomycota</taxon>
        <taxon>Agaricomycotina</taxon>
        <taxon>Tremellomycetes</taxon>
        <taxon>Tremellales</taxon>
        <taxon>Cryptococcaceae</taxon>
        <taxon>Cryptococcus</taxon>
        <taxon>Cryptococcus neoformans species complex</taxon>
    </lineage>
</organism>
<dbReference type="InterPro" id="IPR043127">
    <property type="entry name" value="Sec-1-like_dom3a"/>
</dbReference>
<evidence type="ECO:0000256" key="2">
    <source>
        <dbReference type="SAM" id="MobiDB-lite"/>
    </source>
</evidence>
<dbReference type="InterPro" id="IPR043154">
    <property type="entry name" value="Sec-1-like_dom1"/>
</dbReference>
<proteinExistence type="inferred from homology"/>
<dbReference type="OrthoDB" id="10251230at2759"/>